<evidence type="ECO:0000313" key="3">
    <source>
        <dbReference type="EMBL" id="KAF2253843.1"/>
    </source>
</evidence>
<feature type="transmembrane region" description="Helical" evidence="1">
    <location>
        <begin position="242"/>
        <end position="259"/>
    </location>
</feature>
<dbReference type="EMBL" id="ML987191">
    <property type="protein sequence ID" value="KAF2253843.1"/>
    <property type="molecule type" value="Genomic_DNA"/>
</dbReference>
<proteinExistence type="predicted"/>
<name>A0A6A6IXD0_9PLEO</name>
<dbReference type="AlphaFoldDB" id="A0A6A6IXD0"/>
<feature type="transmembrane region" description="Helical" evidence="1">
    <location>
        <begin position="212"/>
        <end position="235"/>
    </location>
</feature>
<keyword evidence="1" id="KW-0812">Transmembrane</keyword>
<dbReference type="PANTHER" id="PTHR34502">
    <property type="entry name" value="DUF6594 DOMAIN-CONTAINING PROTEIN-RELATED"/>
    <property type="match status" value="1"/>
</dbReference>
<gene>
    <name evidence="3" type="ORF">BU26DRAFT_548212</name>
</gene>
<feature type="domain" description="DUF6594" evidence="2">
    <location>
        <begin position="27"/>
        <end position="273"/>
    </location>
</feature>
<dbReference type="RefSeq" id="XP_033688847.1">
    <property type="nucleotide sequence ID" value="XM_033831926.1"/>
</dbReference>
<evidence type="ECO:0000313" key="4">
    <source>
        <dbReference type="Proteomes" id="UP000800094"/>
    </source>
</evidence>
<dbReference type="Proteomes" id="UP000800094">
    <property type="component" value="Unassembled WGS sequence"/>
</dbReference>
<evidence type="ECO:0000256" key="1">
    <source>
        <dbReference type="SAM" id="Phobius"/>
    </source>
</evidence>
<reference evidence="3" key="1">
    <citation type="journal article" date="2020" name="Stud. Mycol.">
        <title>101 Dothideomycetes genomes: a test case for predicting lifestyles and emergence of pathogens.</title>
        <authorList>
            <person name="Haridas S."/>
            <person name="Albert R."/>
            <person name="Binder M."/>
            <person name="Bloem J."/>
            <person name="Labutti K."/>
            <person name="Salamov A."/>
            <person name="Andreopoulos B."/>
            <person name="Baker S."/>
            <person name="Barry K."/>
            <person name="Bills G."/>
            <person name="Bluhm B."/>
            <person name="Cannon C."/>
            <person name="Castanera R."/>
            <person name="Culley D."/>
            <person name="Daum C."/>
            <person name="Ezra D."/>
            <person name="Gonzalez J."/>
            <person name="Henrissat B."/>
            <person name="Kuo A."/>
            <person name="Liang C."/>
            <person name="Lipzen A."/>
            <person name="Lutzoni F."/>
            <person name="Magnuson J."/>
            <person name="Mondo S."/>
            <person name="Nolan M."/>
            <person name="Ohm R."/>
            <person name="Pangilinan J."/>
            <person name="Park H.-J."/>
            <person name="Ramirez L."/>
            <person name="Alfaro M."/>
            <person name="Sun H."/>
            <person name="Tritt A."/>
            <person name="Yoshinaga Y."/>
            <person name="Zwiers L.-H."/>
            <person name="Turgeon B."/>
            <person name="Goodwin S."/>
            <person name="Spatafora J."/>
            <person name="Crous P."/>
            <person name="Grigoriev I."/>
        </authorList>
    </citation>
    <scope>NUCLEOTIDE SEQUENCE</scope>
    <source>
        <strain evidence="3">CBS 122368</strain>
    </source>
</reference>
<keyword evidence="1" id="KW-0472">Membrane</keyword>
<dbReference type="Pfam" id="PF20237">
    <property type="entry name" value="DUF6594"/>
    <property type="match status" value="1"/>
</dbReference>
<keyword evidence="4" id="KW-1185">Reference proteome</keyword>
<dbReference type="PANTHER" id="PTHR34502:SF4">
    <property type="entry name" value="DUF6594 DOMAIN-CONTAINING PROTEIN"/>
    <property type="match status" value="1"/>
</dbReference>
<dbReference type="OrthoDB" id="5416037at2759"/>
<dbReference type="InterPro" id="IPR046529">
    <property type="entry name" value="DUF6594"/>
</dbReference>
<keyword evidence="1" id="KW-1133">Transmembrane helix</keyword>
<organism evidence="3 4">
    <name type="scientific">Trematosphaeria pertusa</name>
    <dbReference type="NCBI Taxonomy" id="390896"/>
    <lineage>
        <taxon>Eukaryota</taxon>
        <taxon>Fungi</taxon>
        <taxon>Dikarya</taxon>
        <taxon>Ascomycota</taxon>
        <taxon>Pezizomycotina</taxon>
        <taxon>Dothideomycetes</taxon>
        <taxon>Pleosporomycetidae</taxon>
        <taxon>Pleosporales</taxon>
        <taxon>Massarineae</taxon>
        <taxon>Trematosphaeriaceae</taxon>
        <taxon>Trematosphaeria</taxon>
    </lineage>
</organism>
<protein>
    <recommendedName>
        <fullName evidence="2">DUF6594 domain-containing protein</fullName>
    </recommendedName>
</protein>
<dbReference type="GeneID" id="54585256"/>
<sequence>MDSNQQPSPNPVGPTQELFKPWKVIGVSAFLASDNDFMIFRRFGALIARLLLRLQDEIVVLEKCLQELETVGARPEAPDIHHGSFRREALPERTQTLDEIYSRIREYNELLIQNSDLRARRPVKARNIDSLRNFFWNAHNAILEEEVLYVKHYEDLIQLAYDPWRPLREFVRSLSIRLRFPERRRVTSIAKSEKVRVETYGFGLSERTIDTVVVIISTAMAVALLIVPLWLLAVTHGIKTRLGIITGFVVLFLAISEFTTDTRTLDGLLAAAGNSVIRPKSLYRFWVSSMPMLLRLSSLRFPTLPSASTALATFSLFMCAASSDSLKIMSSPSLNIMSSLALNIMSSLSSNIGRLYPSRVLFLSAANRRFSRPPVSSKQRWFLRQSPLLPQKVSLFAHVIQTAARSQVGQGLDFEHLVNWLFLYFAHGSGSPLDGRELGASTSVLMLGLDEVSDGDPGGGRGGAA</sequence>
<accession>A0A6A6IXD0</accession>
<evidence type="ECO:0000259" key="2">
    <source>
        <dbReference type="Pfam" id="PF20237"/>
    </source>
</evidence>